<reference evidence="1" key="1">
    <citation type="submission" date="2014-12" db="EMBL/GenBank/DDBJ databases">
        <title>Insight into the proteome of Arion vulgaris.</title>
        <authorList>
            <person name="Aradska J."/>
            <person name="Bulat T."/>
            <person name="Smidak R."/>
            <person name="Sarate P."/>
            <person name="Gangsoo J."/>
            <person name="Sialana F."/>
            <person name="Bilban M."/>
            <person name="Lubec G."/>
        </authorList>
    </citation>
    <scope>NUCLEOTIDE SEQUENCE</scope>
    <source>
        <tissue evidence="1">Skin</tissue>
    </source>
</reference>
<gene>
    <name evidence="1" type="primary">ORF160573</name>
</gene>
<dbReference type="AlphaFoldDB" id="A0A0B7B6A0"/>
<feature type="non-terminal residue" evidence="1">
    <location>
        <position position="1"/>
    </location>
</feature>
<proteinExistence type="predicted"/>
<accession>A0A0B7B6A0</accession>
<evidence type="ECO:0000313" key="1">
    <source>
        <dbReference type="EMBL" id="CEK87650.1"/>
    </source>
</evidence>
<sequence>LFRSKENSGPPQVVETSKFIHSNANATCDTHSNITNFCSLNSNINDMCYTHSNVNAQYNFKYQ</sequence>
<organism evidence="1">
    <name type="scientific">Arion vulgaris</name>
    <dbReference type="NCBI Taxonomy" id="1028688"/>
    <lineage>
        <taxon>Eukaryota</taxon>
        <taxon>Metazoa</taxon>
        <taxon>Spiralia</taxon>
        <taxon>Lophotrochozoa</taxon>
        <taxon>Mollusca</taxon>
        <taxon>Gastropoda</taxon>
        <taxon>Heterobranchia</taxon>
        <taxon>Euthyneura</taxon>
        <taxon>Panpulmonata</taxon>
        <taxon>Eupulmonata</taxon>
        <taxon>Stylommatophora</taxon>
        <taxon>Helicina</taxon>
        <taxon>Arionoidea</taxon>
        <taxon>Arionidae</taxon>
        <taxon>Arion</taxon>
    </lineage>
</organism>
<name>A0A0B7B6A0_9EUPU</name>
<dbReference type="EMBL" id="HACG01040785">
    <property type="protein sequence ID" value="CEK87650.1"/>
    <property type="molecule type" value="Transcribed_RNA"/>
</dbReference>
<protein>
    <submittedName>
        <fullName evidence="1">Uncharacterized protein</fullName>
    </submittedName>
</protein>